<dbReference type="Pfam" id="PF03960">
    <property type="entry name" value="ArsC"/>
    <property type="match status" value="1"/>
</dbReference>
<evidence type="ECO:0000256" key="3">
    <source>
        <dbReference type="PROSITE-ProRule" id="PRU01282"/>
    </source>
</evidence>
<evidence type="ECO:0000313" key="5">
    <source>
        <dbReference type="EMBL" id="QFY43450.1"/>
    </source>
</evidence>
<dbReference type="PANTHER" id="PTHR30041:SF4">
    <property type="entry name" value="ARSENATE REDUCTASE"/>
    <property type="match status" value="1"/>
</dbReference>
<dbReference type="RefSeq" id="WP_153249433.1">
    <property type="nucleotide sequence ID" value="NZ_CP044205.1"/>
</dbReference>
<evidence type="ECO:0000256" key="1">
    <source>
        <dbReference type="ARBA" id="ARBA00007198"/>
    </source>
</evidence>
<dbReference type="EC" id="1.20.4.1" evidence="4"/>
<dbReference type="PANTHER" id="PTHR30041">
    <property type="entry name" value="ARSENATE REDUCTASE"/>
    <property type="match status" value="1"/>
</dbReference>
<dbReference type="KEGG" id="mmob:F6R98_13150"/>
<dbReference type="NCBIfam" id="TIGR00014">
    <property type="entry name" value="arsC"/>
    <property type="match status" value="1"/>
</dbReference>
<comment type="similarity">
    <text evidence="1 3 4">Belongs to the ArsC family.</text>
</comment>
<dbReference type="GO" id="GO:0008794">
    <property type="term" value="F:arsenate reductase (glutaredoxin) activity"/>
    <property type="evidence" value="ECO:0007669"/>
    <property type="project" value="UniProtKB-UniRule"/>
</dbReference>
<dbReference type="Gene3D" id="3.40.30.10">
    <property type="entry name" value="Glutaredoxin"/>
    <property type="match status" value="1"/>
</dbReference>
<protein>
    <recommendedName>
        <fullName evidence="4">Arsenate reductase</fullName>
        <ecNumber evidence="4">1.20.4.1</ecNumber>
    </recommendedName>
</protein>
<evidence type="ECO:0000313" key="6">
    <source>
        <dbReference type="Proteomes" id="UP000325755"/>
    </source>
</evidence>
<keyword evidence="6" id="KW-1185">Reference proteome</keyword>
<dbReference type="FunCoup" id="A0A5Q0BHZ4">
    <property type="interactions" value="106"/>
</dbReference>
<dbReference type="InParanoid" id="A0A5Q0BHZ4"/>
<evidence type="ECO:0000256" key="4">
    <source>
        <dbReference type="RuleBase" id="RU362029"/>
    </source>
</evidence>
<sequence>MSVTIYHNPRCSKSRAALQLLKENGIECEVVEYLKSPPSAERLDAIIRLLGMEPRALMRKNEAPYKTENLADQSLSREQLIAAMIKNPVLIERPIVFTETGATLGRPPENVLQTPGLHD</sequence>
<dbReference type="InterPro" id="IPR006659">
    <property type="entry name" value="Arsenate_reductase"/>
</dbReference>
<comment type="catalytic activity">
    <reaction evidence="4">
        <text>[glutaredoxin]-dithiol + arsenate + glutathione + H(+) = glutathionyl-S-S-[glutaredoxin] + arsenite + H2O</text>
        <dbReference type="Rhea" id="RHEA:22016"/>
        <dbReference type="Rhea" id="RHEA-COMP:10729"/>
        <dbReference type="Rhea" id="RHEA-COMP:17668"/>
        <dbReference type="ChEBI" id="CHEBI:15377"/>
        <dbReference type="ChEBI" id="CHEBI:15378"/>
        <dbReference type="ChEBI" id="CHEBI:29242"/>
        <dbReference type="ChEBI" id="CHEBI:29950"/>
        <dbReference type="ChEBI" id="CHEBI:48597"/>
        <dbReference type="ChEBI" id="CHEBI:57925"/>
        <dbReference type="ChEBI" id="CHEBI:146199"/>
        <dbReference type="EC" id="1.20.4.1"/>
    </reaction>
</comment>
<dbReference type="Proteomes" id="UP000325755">
    <property type="component" value="Chromosome"/>
</dbReference>
<dbReference type="AlphaFoldDB" id="A0A5Q0BHZ4"/>
<dbReference type="PROSITE" id="PS51353">
    <property type="entry name" value="ARSC"/>
    <property type="match status" value="1"/>
</dbReference>
<gene>
    <name evidence="5" type="primary">arsC</name>
    <name evidence="5" type="ORF">F6R98_13150</name>
</gene>
<name>A0A5Q0BHZ4_9GAMM</name>
<evidence type="ECO:0000256" key="2">
    <source>
        <dbReference type="ARBA" id="ARBA00023002"/>
    </source>
</evidence>
<organism evidence="5 6">
    <name type="scientific">Candidatus Methylospira mobilis</name>
    <dbReference type="NCBI Taxonomy" id="1808979"/>
    <lineage>
        <taxon>Bacteria</taxon>
        <taxon>Pseudomonadati</taxon>
        <taxon>Pseudomonadota</taxon>
        <taxon>Gammaproteobacteria</taxon>
        <taxon>Methylococcales</taxon>
        <taxon>Methylococcaceae</taxon>
        <taxon>Candidatus Methylospira</taxon>
    </lineage>
</organism>
<dbReference type="CDD" id="cd03034">
    <property type="entry name" value="ArsC_ArsC"/>
    <property type="match status" value="1"/>
</dbReference>
<proteinExistence type="inferred from homology"/>
<accession>A0A5Q0BHZ4</accession>
<dbReference type="OrthoDB" id="9790554at2"/>
<dbReference type="InterPro" id="IPR006660">
    <property type="entry name" value="Arsenate_reductase-like"/>
</dbReference>
<dbReference type="InterPro" id="IPR036249">
    <property type="entry name" value="Thioredoxin-like_sf"/>
</dbReference>
<dbReference type="EMBL" id="CP044205">
    <property type="protein sequence ID" value="QFY43450.1"/>
    <property type="molecule type" value="Genomic_DNA"/>
</dbReference>
<reference evidence="5 6" key="1">
    <citation type="submission" date="2019-09" db="EMBL/GenBank/DDBJ databases">
        <title>Ecophysiology of the spiral-shaped methanotroph Methylospira mobilis as revealed by the complete genome sequence.</title>
        <authorList>
            <person name="Oshkin I.Y."/>
            <person name="Dedysh S.N."/>
            <person name="Miroshnikov K."/>
            <person name="Danilova O.V."/>
            <person name="Hakobyan A."/>
            <person name="Liesack W."/>
        </authorList>
    </citation>
    <scope>NUCLEOTIDE SEQUENCE [LARGE SCALE GENOMIC DNA]</scope>
    <source>
        <strain evidence="5 6">Shm1</strain>
    </source>
</reference>
<keyword evidence="2 4" id="KW-0560">Oxidoreductase</keyword>
<dbReference type="SUPFAM" id="SSF52833">
    <property type="entry name" value="Thioredoxin-like"/>
    <property type="match status" value="1"/>
</dbReference>